<dbReference type="InterPro" id="IPR013325">
    <property type="entry name" value="RNA_pol_sigma_r2"/>
</dbReference>
<feature type="domain" description="RNA polymerase sigma factor 70 region 4 type 2" evidence="7">
    <location>
        <begin position="122"/>
        <end position="172"/>
    </location>
</feature>
<reference evidence="8" key="2">
    <citation type="submission" date="2020-09" db="EMBL/GenBank/DDBJ databases">
        <authorList>
            <person name="Sun Q."/>
            <person name="Zhou Y."/>
        </authorList>
    </citation>
    <scope>NUCLEOTIDE SEQUENCE</scope>
    <source>
        <strain evidence="8">CGMCC 1.12698</strain>
    </source>
</reference>
<dbReference type="RefSeq" id="WP_188389842.1">
    <property type="nucleotide sequence ID" value="NZ_BMFK01000005.1"/>
</dbReference>
<evidence type="ECO:0000256" key="2">
    <source>
        <dbReference type="ARBA" id="ARBA00023015"/>
    </source>
</evidence>
<evidence type="ECO:0000256" key="4">
    <source>
        <dbReference type="ARBA" id="ARBA00023125"/>
    </source>
</evidence>
<dbReference type="AlphaFoldDB" id="A0A917AXZ4"/>
<keyword evidence="2" id="KW-0805">Transcription regulation</keyword>
<dbReference type="Gene3D" id="1.10.1740.10">
    <property type="match status" value="1"/>
</dbReference>
<protein>
    <submittedName>
        <fullName evidence="8">DNA-directed RNA polymerase sigma-70 factor</fullName>
    </submittedName>
</protein>
<dbReference type="Gene3D" id="1.10.10.10">
    <property type="entry name" value="Winged helix-like DNA-binding domain superfamily/Winged helix DNA-binding domain"/>
    <property type="match status" value="1"/>
</dbReference>
<feature type="domain" description="RNA polymerase sigma-70 region 2" evidence="6">
    <location>
        <begin position="24"/>
        <end position="91"/>
    </location>
</feature>
<dbReference type="GO" id="GO:0016987">
    <property type="term" value="F:sigma factor activity"/>
    <property type="evidence" value="ECO:0007669"/>
    <property type="project" value="UniProtKB-KW"/>
</dbReference>
<evidence type="ECO:0000256" key="1">
    <source>
        <dbReference type="ARBA" id="ARBA00010641"/>
    </source>
</evidence>
<dbReference type="InterPro" id="IPR007627">
    <property type="entry name" value="RNA_pol_sigma70_r2"/>
</dbReference>
<dbReference type="NCBIfam" id="TIGR02937">
    <property type="entry name" value="sigma70-ECF"/>
    <property type="match status" value="1"/>
</dbReference>
<reference evidence="8" key="1">
    <citation type="journal article" date="2014" name="Int. J. Syst. Evol. Microbiol.">
        <title>Complete genome sequence of Corynebacterium casei LMG S-19264T (=DSM 44701T), isolated from a smear-ripened cheese.</title>
        <authorList>
            <consortium name="US DOE Joint Genome Institute (JGI-PGF)"/>
            <person name="Walter F."/>
            <person name="Albersmeier A."/>
            <person name="Kalinowski J."/>
            <person name="Ruckert C."/>
        </authorList>
    </citation>
    <scope>NUCLEOTIDE SEQUENCE</scope>
    <source>
        <strain evidence="8">CGMCC 1.12698</strain>
    </source>
</reference>
<dbReference type="InterPro" id="IPR014284">
    <property type="entry name" value="RNA_pol_sigma-70_dom"/>
</dbReference>
<dbReference type="InterPro" id="IPR013324">
    <property type="entry name" value="RNA_pol_sigma_r3/r4-like"/>
</dbReference>
<keyword evidence="5" id="KW-0804">Transcription</keyword>
<dbReference type="Pfam" id="PF04542">
    <property type="entry name" value="Sigma70_r2"/>
    <property type="match status" value="1"/>
</dbReference>
<evidence type="ECO:0000256" key="5">
    <source>
        <dbReference type="ARBA" id="ARBA00023163"/>
    </source>
</evidence>
<dbReference type="InterPro" id="IPR013249">
    <property type="entry name" value="RNA_pol_sigma70_r4_t2"/>
</dbReference>
<dbReference type="GO" id="GO:0003677">
    <property type="term" value="F:DNA binding"/>
    <property type="evidence" value="ECO:0007669"/>
    <property type="project" value="UniProtKB-KW"/>
</dbReference>
<organism evidence="8 9">
    <name type="scientific">Priestia taiwanensis</name>
    <dbReference type="NCBI Taxonomy" id="1347902"/>
    <lineage>
        <taxon>Bacteria</taxon>
        <taxon>Bacillati</taxon>
        <taxon>Bacillota</taxon>
        <taxon>Bacilli</taxon>
        <taxon>Bacillales</taxon>
        <taxon>Bacillaceae</taxon>
        <taxon>Priestia</taxon>
    </lineage>
</organism>
<keyword evidence="4" id="KW-0238">DNA-binding</keyword>
<evidence type="ECO:0000259" key="6">
    <source>
        <dbReference type="Pfam" id="PF04542"/>
    </source>
</evidence>
<evidence type="ECO:0000256" key="3">
    <source>
        <dbReference type="ARBA" id="ARBA00023082"/>
    </source>
</evidence>
<keyword evidence="8" id="KW-0240">DNA-directed RNA polymerase</keyword>
<comment type="caution">
    <text evidence="8">The sequence shown here is derived from an EMBL/GenBank/DDBJ whole genome shotgun (WGS) entry which is preliminary data.</text>
</comment>
<dbReference type="SUPFAM" id="SSF88659">
    <property type="entry name" value="Sigma3 and sigma4 domains of RNA polymerase sigma factors"/>
    <property type="match status" value="1"/>
</dbReference>
<sequence length="188" mass="22410">MNERRILNGLADKELDALNQFIFQYSKLVYGVIGSILNEPNEKSSIEECYNDVLLLIWYKSEYYDEKKGSFKNWLISVVKFKALDYKRKYKTKQIEQQMEEVIIQDDIDLEKLLVKKEKRILVLQAINELEEIDRYIFKQRFLLDKSIDDISVALQMSTSAIYTRISRGKPKLKKRMEGYDESYKVEH</sequence>
<dbReference type="GO" id="GO:0006352">
    <property type="term" value="P:DNA-templated transcription initiation"/>
    <property type="evidence" value="ECO:0007669"/>
    <property type="project" value="InterPro"/>
</dbReference>
<dbReference type="Proteomes" id="UP000605259">
    <property type="component" value="Unassembled WGS sequence"/>
</dbReference>
<dbReference type="InterPro" id="IPR036388">
    <property type="entry name" value="WH-like_DNA-bd_sf"/>
</dbReference>
<dbReference type="PANTHER" id="PTHR43133:SF8">
    <property type="entry name" value="RNA POLYMERASE SIGMA FACTOR HI_1459-RELATED"/>
    <property type="match status" value="1"/>
</dbReference>
<name>A0A917AXZ4_9BACI</name>
<dbReference type="InterPro" id="IPR039425">
    <property type="entry name" value="RNA_pol_sigma-70-like"/>
</dbReference>
<dbReference type="PANTHER" id="PTHR43133">
    <property type="entry name" value="RNA POLYMERASE ECF-TYPE SIGMA FACTO"/>
    <property type="match status" value="1"/>
</dbReference>
<dbReference type="SUPFAM" id="SSF88946">
    <property type="entry name" value="Sigma2 domain of RNA polymerase sigma factors"/>
    <property type="match status" value="1"/>
</dbReference>
<keyword evidence="9" id="KW-1185">Reference proteome</keyword>
<gene>
    <name evidence="8" type="ORF">GCM10007140_35520</name>
</gene>
<comment type="similarity">
    <text evidence="1">Belongs to the sigma-70 factor family. ECF subfamily.</text>
</comment>
<dbReference type="Pfam" id="PF08281">
    <property type="entry name" value="Sigma70_r4_2"/>
    <property type="match status" value="1"/>
</dbReference>
<accession>A0A917AXZ4</accession>
<evidence type="ECO:0000313" key="8">
    <source>
        <dbReference type="EMBL" id="GGE82873.1"/>
    </source>
</evidence>
<dbReference type="EMBL" id="BMFK01000005">
    <property type="protein sequence ID" value="GGE82873.1"/>
    <property type="molecule type" value="Genomic_DNA"/>
</dbReference>
<dbReference type="GO" id="GO:0000428">
    <property type="term" value="C:DNA-directed RNA polymerase complex"/>
    <property type="evidence" value="ECO:0007669"/>
    <property type="project" value="UniProtKB-KW"/>
</dbReference>
<proteinExistence type="inferred from homology"/>
<evidence type="ECO:0000259" key="7">
    <source>
        <dbReference type="Pfam" id="PF08281"/>
    </source>
</evidence>
<evidence type="ECO:0000313" key="9">
    <source>
        <dbReference type="Proteomes" id="UP000605259"/>
    </source>
</evidence>
<keyword evidence="3" id="KW-0731">Sigma factor</keyword>